<evidence type="ECO:0000259" key="5">
    <source>
        <dbReference type="Pfam" id="PF00535"/>
    </source>
</evidence>
<dbReference type="Gene3D" id="3.90.550.10">
    <property type="entry name" value="Spore Coat Polysaccharide Biosynthesis Protein SpsA, Chain A"/>
    <property type="match status" value="1"/>
</dbReference>
<dbReference type="InterPro" id="IPR029044">
    <property type="entry name" value="Nucleotide-diphossugar_trans"/>
</dbReference>
<evidence type="ECO:0000256" key="1">
    <source>
        <dbReference type="ARBA" id="ARBA00006739"/>
    </source>
</evidence>
<dbReference type="InterPro" id="IPR050834">
    <property type="entry name" value="Glycosyltransf_2"/>
</dbReference>
<feature type="domain" description="Glycosyltransferase 2-like" evidence="5">
    <location>
        <begin position="72"/>
        <end position="187"/>
    </location>
</feature>
<dbReference type="GO" id="GO:0016757">
    <property type="term" value="F:glycosyltransferase activity"/>
    <property type="evidence" value="ECO:0007669"/>
    <property type="project" value="UniProtKB-KW"/>
</dbReference>
<dbReference type="InterPro" id="IPR001173">
    <property type="entry name" value="Glyco_trans_2-like"/>
</dbReference>
<comment type="caution">
    <text evidence="6">The sequence shown here is derived from an EMBL/GenBank/DDBJ whole genome shotgun (WGS) entry which is preliminary data.</text>
</comment>
<keyword evidence="7" id="KW-1185">Reference proteome</keyword>
<evidence type="ECO:0000313" key="7">
    <source>
        <dbReference type="Proteomes" id="UP000251558"/>
    </source>
</evidence>
<reference evidence="7" key="1">
    <citation type="submission" date="2018-06" db="EMBL/GenBank/DDBJ databases">
        <authorList>
            <person name="Helene L.C."/>
            <person name="Dall'Agnol R."/>
            <person name="Delamuta J.R."/>
            <person name="Hungria M."/>
        </authorList>
    </citation>
    <scope>NUCLEOTIDE SEQUENCE [LARGE SCALE GENOMIC DNA]</scope>
    <source>
        <strain evidence="7">AC99b</strain>
    </source>
</reference>
<keyword evidence="3 6" id="KW-0808">Transferase</keyword>
<dbReference type="AlphaFoldDB" id="A0A330HP78"/>
<evidence type="ECO:0000313" key="6">
    <source>
        <dbReference type="EMBL" id="RAZ90506.1"/>
    </source>
</evidence>
<feature type="region of interest" description="Disordered" evidence="4">
    <location>
        <begin position="1"/>
        <end position="22"/>
    </location>
</feature>
<dbReference type="PANTHER" id="PTHR43685">
    <property type="entry name" value="GLYCOSYLTRANSFERASE"/>
    <property type="match status" value="1"/>
</dbReference>
<dbReference type="SUPFAM" id="SSF53448">
    <property type="entry name" value="Nucleotide-diphospho-sugar transferases"/>
    <property type="match status" value="1"/>
</dbReference>
<proteinExistence type="inferred from homology"/>
<keyword evidence="2" id="KW-0328">Glycosyltransferase</keyword>
<gene>
    <name evidence="6" type="ORF">DPM33_13420</name>
</gene>
<organism evidence="6 7">
    <name type="scientific">Mesorhizobium hawassense</name>
    <dbReference type="NCBI Taxonomy" id="1209954"/>
    <lineage>
        <taxon>Bacteria</taxon>
        <taxon>Pseudomonadati</taxon>
        <taxon>Pseudomonadota</taxon>
        <taxon>Alphaproteobacteria</taxon>
        <taxon>Hyphomicrobiales</taxon>
        <taxon>Phyllobacteriaceae</taxon>
        <taxon>Mesorhizobium</taxon>
    </lineage>
</organism>
<protein>
    <submittedName>
        <fullName evidence="6">Glycosyl transferase</fullName>
    </submittedName>
</protein>
<dbReference type="PANTHER" id="PTHR43685:SF5">
    <property type="entry name" value="GLYCOSYLTRANSFERASE EPSE-RELATED"/>
    <property type="match status" value="1"/>
</dbReference>
<evidence type="ECO:0000256" key="3">
    <source>
        <dbReference type="ARBA" id="ARBA00022679"/>
    </source>
</evidence>
<evidence type="ECO:0000256" key="4">
    <source>
        <dbReference type="SAM" id="MobiDB-lite"/>
    </source>
</evidence>
<evidence type="ECO:0000256" key="2">
    <source>
        <dbReference type="ARBA" id="ARBA00022676"/>
    </source>
</evidence>
<accession>A0A330HP78</accession>
<dbReference type="Pfam" id="PF00535">
    <property type="entry name" value="Glycos_transf_2"/>
    <property type="match status" value="1"/>
</dbReference>
<dbReference type="OrthoDB" id="9814639at2"/>
<dbReference type="Proteomes" id="UP000251558">
    <property type="component" value="Unassembled WGS sequence"/>
</dbReference>
<name>A0A330HP78_9HYPH</name>
<dbReference type="EMBL" id="QMBP01000005">
    <property type="protein sequence ID" value="RAZ90506.1"/>
    <property type="molecule type" value="Genomic_DNA"/>
</dbReference>
<comment type="similarity">
    <text evidence="1">Belongs to the glycosyltransferase 2 family.</text>
</comment>
<reference evidence="6 7" key="2">
    <citation type="submission" date="2018-07" db="EMBL/GenBank/DDBJ databases">
        <title>Diversity of Mesorhizobium strains in Brazil.</title>
        <authorList>
            <person name="Helene L.C.F."/>
            <person name="Dall'Agnol R."/>
            <person name="Delamuta J.R.M."/>
            <person name="Hungria M."/>
        </authorList>
    </citation>
    <scope>NUCLEOTIDE SEQUENCE [LARGE SCALE GENOMIC DNA]</scope>
    <source>
        <strain evidence="6 7">AC99b</strain>
    </source>
</reference>
<sequence>MAGQLASRSRPRRRPLVEGEEARSGFALARARASRLADVGATKRLAVDTMTEPATDAITPRRPREAQLPTVSVVIPVRDGAPYLGEALQSILHQDLADIEVIVVDDGSCDDSAAIATSISDCDSRVKVVANRGKGIVDALNMGISLARAPLVARMDCDDVSLPDRLRLQAACFEADPDLQLLGTAGLQIDRNGKPLKPMDVPIGREQLRDALARYNPMLHPTVMFRTEAVRQVGGYRSAFTYAEDYDLWLRLSETGKLANMDARLVKLRSHPGQISRVKEDQQKAAAALARQSALLRRSRAEPFDASSQPAEAIGAFLAWRAATGVGISSLERRDIELLLRTAGIPLATTCKLLFLATVGAPSFRTLALGPRLAWRRMTARPAKMRRN</sequence>